<reference evidence="5" key="2">
    <citation type="submission" date="2025-05" db="UniProtKB">
        <authorList>
            <consortium name="EnsemblMetazoa"/>
        </authorList>
    </citation>
    <scope>IDENTIFICATION</scope>
    <source>
        <strain evidence="5">Foshan</strain>
    </source>
</reference>
<reference evidence="6" key="1">
    <citation type="journal article" date="2015" name="Proc. Natl. Acad. Sci. U.S.A.">
        <title>Genome sequence of the Asian Tiger mosquito, Aedes albopictus, reveals insights into its biology, genetics, and evolution.</title>
        <authorList>
            <person name="Chen X.G."/>
            <person name="Jiang X."/>
            <person name="Gu J."/>
            <person name="Xu M."/>
            <person name="Wu Y."/>
            <person name="Deng Y."/>
            <person name="Zhang C."/>
            <person name="Bonizzoni M."/>
            <person name="Dermauw W."/>
            <person name="Vontas J."/>
            <person name="Armbruster P."/>
            <person name="Huang X."/>
            <person name="Yang Y."/>
            <person name="Zhang H."/>
            <person name="He W."/>
            <person name="Peng H."/>
            <person name="Liu Y."/>
            <person name="Wu K."/>
            <person name="Chen J."/>
            <person name="Lirakis M."/>
            <person name="Topalis P."/>
            <person name="Van Leeuwen T."/>
            <person name="Hall A.B."/>
            <person name="Jiang X."/>
            <person name="Thorpe C."/>
            <person name="Mueller R.L."/>
            <person name="Sun C."/>
            <person name="Waterhouse R.M."/>
            <person name="Yan G."/>
            <person name="Tu Z.J."/>
            <person name="Fang X."/>
            <person name="James A.A."/>
        </authorList>
    </citation>
    <scope>NUCLEOTIDE SEQUENCE [LARGE SCALE GENOMIC DNA]</scope>
    <source>
        <strain evidence="6">Foshan</strain>
    </source>
</reference>
<feature type="domain" description="Fcf2 pre-rRNA processing C-terminal" evidence="4">
    <location>
        <begin position="152"/>
        <end position="245"/>
    </location>
</feature>
<organism evidence="5 6">
    <name type="scientific">Aedes albopictus</name>
    <name type="common">Asian tiger mosquito</name>
    <name type="synonym">Stegomyia albopicta</name>
    <dbReference type="NCBI Taxonomy" id="7160"/>
    <lineage>
        <taxon>Eukaryota</taxon>
        <taxon>Metazoa</taxon>
        <taxon>Ecdysozoa</taxon>
        <taxon>Arthropoda</taxon>
        <taxon>Hexapoda</taxon>
        <taxon>Insecta</taxon>
        <taxon>Pterygota</taxon>
        <taxon>Neoptera</taxon>
        <taxon>Endopterygota</taxon>
        <taxon>Diptera</taxon>
        <taxon>Nematocera</taxon>
        <taxon>Culicoidea</taxon>
        <taxon>Culicidae</taxon>
        <taxon>Culicinae</taxon>
        <taxon>Aedini</taxon>
        <taxon>Aedes</taxon>
        <taxon>Stegomyia</taxon>
    </lineage>
</organism>
<comment type="subcellular location">
    <subcellularLocation>
        <location evidence="1">Nucleus</location>
        <location evidence="1">Nucleolus</location>
    </subcellularLocation>
</comment>
<sequence>MDLFTIDTAGDSGHTSASIRPLYLPSSSRSVLDSSSVQTARPAADSDEDGDDDDDDYGGLPPPSQDIFKILQEDSAASEMVTLNRPATMNASIPKKARYNQGTNAIQELAVTDVDGQMKSAVITPAIEKRENLATLSMTDRKIKELNRKERSKTKGKDWFNLPAQEMTEEVKNELELIRMRSVLDPKHFYKRSEMKTLPKYFQIGKVVDSPLDYYNERGTKKTKAKTLVDELLQDAQFQKYNKKKYAEALEKRKKKAYHKAAIKMKKLKKKKN</sequence>
<keyword evidence="2" id="KW-0539">Nucleus</keyword>
<evidence type="ECO:0000259" key="4">
    <source>
        <dbReference type="Pfam" id="PF08698"/>
    </source>
</evidence>
<dbReference type="PANTHER" id="PTHR21686">
    <property type="entry name" value="DEOXYNUCLEOTIDYLTRANSFERASE TERMINAL-INTERACTING PROTEIN 2"/>
    <property type="match status" value="1"/>
</dbReference>
<evidence type="ECO:0000256" key="3">
    <source>
        <dbReference type="SAM" id="MobiDB-lite"/>
    </source>
</evidence>
<name>A0ABM1ZEL8_AEDAL</name>
<dbReference type="Pfam" id="PF08698">
    <property type="entry name" value="Fcf2"/>
    <property type="match status" value="1"/>
</dbReference>
<dbReference type="Proteomes" id="UP000069940">
    <property type="component" value="Unassembled WGS sequence"/>
</dbReference>
<accession>A0ABM1ZEL8</accession>
<evidence type="ECO:0000313" key="6">
    <source>
        <dbReference type="Proteomes" id="UP000069940"/>
    </source>
</evidence>
<dbReference type="EnsemblMetazoa" id="AALFPA23_017700.R25930">
    <property type="protein sequence ID" value="AALFPA23_017700.P25930"/>
    <property type="gene ID" value="AALFPA23_017700"/>
</dbReference>
<feature type="compositionally biased region" description="Acidic residues" evidence="3">
    <location>
        <begin position="45"/>
        <end position="57"/>
    </location>
</feature>
<dbReference type="GeneID" id="109427694"/>
<dbReference type="RefSeq" id="XP_019558827.3">
    <property type="nucleotide sequence ID" value="XM_019703282.3"/>
</dbReference>
<feature type="region of interest" description="Disordered" evidence="3">
    <location>
        <begin position="1"/>
        <end position="66"/>
    </location>
</feature>
<protein>
    <recommendedName>
        <fullName evidence="4">Fcf2 pre-rRNA processing C-terminal domain-containing protein</fullName>
    </recommendedName>
</protein>
<evidence type="ECO:0000313" key="5">
    <source>
        <dbReference type="EnsemblMetazoa" id="AALFPA23_017700.P25930"/>
    </source>
</evidence>
<dbReference type="PANTHER" id="PTHR21686:SF12">
    <property type="entry name" value="DEOXYNUCLEOTIDYLTRANSFERASE TERMINAL-INTERACTING PROTEIN 2"/>
    <property type="match status" value="1"/>
</dbReference>
<dbReference type="InterPro" id="IPR014810">
    <property type="entry name" value="Fcf2_C"/>
</dbReference>
<proteinExistence type="predicted"/>
<feature type="compositionally biased region" description="Low complexity" evidence="3">
    <location>
        <begin position="26"/>
        <end position="36"/>
    </location>
</feature>
<keyword evidence="6" id="KW-1185">Reference proteome</keyword>
<dbReference type="InterPro" id="IPR039883">
    <property type="entry name" value="Fcf2/DNTTIP2"/>
</dbReference>
<evidence type="ECO:0000256" key="2">
    <source>
        <dbReference type="ARBA" id="ARBA00023242"/>
    </source>
</evidence>
<evidence type="ECO:0000256" key="1">
    <source>
        <dbReference type="ARBA" id="ARBA00004604"/>
    </source>
</evidence>